<evidence type="ECO:0000313" key="3">
    <source>
        <dbReference type="Proteomes" id="UP001156903"/>
    </source>
</evidence>
<proteinExistence type="predicted"/>
<evidence type="ECO:0000313" key="2">
    <source>
        <dbReference type="EMBL" id="GLS13577.1"/>
    </source>
</evidence>
<dbReference type="EMBL" id="BSPB01000005">
    <property type="protein sequence ID" value="GLS13577.1"/>
    <property type="molecule type" value="Genomic_DNA"/>
</dbReference>
<accession>A0ABQ6C009</accession>
<name>A0ABQ6C009_9BURK</name>
<reference evidence="3" key="1">
    <citation type="journal article" date="2019" name="Int. J. Syst. Evol. Microbiol.">
        <title>The Global Catalogue of Microorganisms (GCM) 10K type strain sequencing project: providing services to taxonomists for standard genome sequencing and annotation.</title>
        <authorList>
            <consortium name="The Broad Institute Genomics Platform"/>
            <consortium name="The Broad Institute Genome Sequencing Center for Infectious Disease"/>
            <person name="Wu L."/>
            <person name="Ma J."/>
        </authorList>
    </citation>
    <scope>NUCLEOTIDE SEQUENCE [LARGE SCALE GENOMIC DNA]</scope>
    <source>
        <strain evidence="3">NBRC 109341</strain>
    </source>
</reference>
<organism evidence="2 3">
    <name type="scientific">Hydrogenophaga electricum</name>
    <dbReference type="NCBI Taxonomy" id="1230953"/>
    <lineage>
        <taxon>Bacteria</taxon>
        <taxon>Pseudomonadati</taxon>
        <taxon>Pseudomonadota</taxon>
        <taxon>Betaproteobacteria</taxon>
        <taxon>Burkholderiales</taxon>
        <taxon>Comamonadaceae</taxon>
        <taxon>Hydrogenophaga</taxon>
    </lineage>
</organism>
<evidence type="ECO:0000259" key="1">
    <source>
        <dbReference type="Pfam" id="PF10547"/>
    </source>
</evidence>
<feature type="domain" description="Antirepressor protein ant N-terminal" evidence="1">
    <location>
        <begin position="2"/>
        <end position="44"/>
    </location>
</feature>
<protein>
    <recommendedName>
        <fullName evidence="1">Antirepressor protein ant N-terminal domain-containing protein</fullName>
    </recommendedName>
</protein>
<sequence length="215" mass="23745">MKLLNGWLFGVDANRVAPEVRDRLIEYQRECYDVLADYWQKGSATNPRGAAASLMIGQSTGLPTTQLVALQAQGWKIIDRLKAETVRELRADLYQQLVRIYSDMAMTAPPLDAIGQEAPDAAAEVVEFWTVFKALERLGHPVNHSRNPELVALKLDQVATLAQQEGLDVAPAKTLKRLLRASRSPRFVDVKSINSAHAGVTVHCWVFRAQEGGAA</sequence>
<dbReference type="InterPro" id="IPR018875">
    <property type="entry name" value="Antirepressor_Ant_N"/>
</dbReference>
<dbReference type="Pfam" id="PF10547">
    <property type="entry name" value="P22_AR_N"/>
    <property type="match status" value="1"/>
</dbReference>
<comment type="caution">
    <text evidence="2">The sequence shown here is derived from an EMBL/GenBank/DDBJ whole genome shotgun (WGS) entry which is preliminary data.</text>
</comment>
<gene>
    <name evidence="2" type="ORF">GCM10007935_10070</name>
</gene>
<dbReference type="Proteomes" id="UP001156903">
    <property type="component" value="Unassembled WGS sequence"/>
</dbReference>
<keyword evidence="3" id="KW-1185">Reference proteome</keyword>